<dbReference type="SMART" id="SM00320">
    <property type="entry name" value="WD40"/>
    <property type="match status" value="4"/>
</dbReference>
<dbReference type="SUPFAM" id="SSF51126">
    <property type="entry name" value="Pectin lyase-like"/>
    <property type="match status" value="1"/>
</dbReference>
<keyword evidence="3" id="KW-0964">Secreted</keyword>
<dbReference type="GO" id="GO:0004650">
    <property type="term" value="F:polygalacturonase activity"/>
    <property type="evidence" value="ECO:0007669"/>
    <property type="project" value="InterPro"/>
</dbReference>
<dbReference type="InterPro" id="IPR001680">
    <property type="entry name" value="WD40_rpt"/>
</dbReference>
<evidence type="ECO:0000256" key="2">
    <source>
        <dbReference type="ARBA" id="ARBA00008834"/>
    </source>
</evidence>
<organism evidence="10 11">
    <name type="scientific">Malus domestica</name>
    <name type="common">Apple</name>
    <name type="synonym">Pyrus malus</name>
    <dbReference type="NCBI Taxonomy" id="3750"/>
    <lineage>
        <taxon>Eukaryota</taxon>
        <taxon>Viridiplantae</taxon>
        <taxon>Streptophyta</taxon>
        <taxon>Embryophyta</taxon>
        <taxon>Tracheophyta</taxon>
        <taxon>Spermatophyta</taxon>
        <taxon>Magnoliopsida</taxon>
        <taxon>eudicotyledons</taxon>
        <taxon>Gunneridae</taxon>
        <taxon>Pentapetalae</taxon>
        <taxon>rosids</taxon>
        <taxon>fabids</taxon>
        <taxon>Rosales</taxon>
        <taxon>Rosaceae</taxon>
        <taxon>Amygdaloideae</taxon>
        <taxon>Maleae</taxon>
        <taxon>Malus</taxon>
    </lineage>
</organism>
<reference evidence="10 11" key="1">
    <citation type="submission" date="2018-10" db="EMBL/GenBank/DDBJ databases">
        <title>A high-quality apple genome assembly.</title>
        <authorList>
            <person name="Hu J."/>
        </authorList>
    </citation>
    <scope>NUCLEOTIDE SEQUENCE [LARGE SCALE GENOMIC DNA]</scope>
    <source>
        <strain evidence="11">cv. HFTH1</strain>
        <tissue evidence="10">Young leaf</tissue>
    </source>
</reference>
<keyword evidence="5 7" id="KW-0326">Glycosidase</keyword>
<dbReference type="Pfam" id="PF00295">
    <property type="entry name" value="Glyco_hydro_28"/>
    <property type="match status" value="1"/>
</dbReference>
<keyword evidence="11" id="KW-1185">Reference proteome</keyword>
<evidence type="ECO:0000313" key="10">
    <source>
        <dbReference type="EMBL" id="RXH71950.1"/>
    </source>
</evidence>
<evidence type="ECO:0000256" key="8">
    <source>
        <dbReference type="SAM" id="SignalP"/>
    </source>
</evidence>
<evidence type="ECO:0000256" key="7">
    <source>
        <dbReference type="RuleBase" id="RU361169"/>
    </source>
</evidence>
<feature type="domain" description="Small-subunit processome Utp12" evidence="9">
    <location>
        <begin position="981"/>
        <end position="1069"/>
    </location>
</feature>
<sequence>MNLYFLQNFLRNQWLFLNFHRFQAVFLLLLAVSNAVKLNGEDDEKPCDSKLTLEQRPHSVSISEFGAVGDGKTLNTHAFQNAIFYLKSFADKGGAQLYVPPGRWLTGSFNLTSHLTLFLEKGAVILGSQDPSHWEIVEPLPSYGRGIELPGRRYGSLINGYMLRDVVITGDNGTINGQGSVWWDWFSSKSLNYSRPHLVEFVMSKYVVVSNLTFVNAPAYNIHPVYCSNVHVHNISVSAPPDSPHTVGIVPDSSDIVCIEDCSIGMGYDAIALKSGWDEYGIAYGRPTANVHIRRVTLQSATGSSLAFGSEMSGGISNVLVEKVRLNNSFSGIQFRTTKGRGGYIKDVIISDVEMENIYMAFGASGQFGSHPDDKYDPNALPVLDHITLQGVVGTNITIAGCFTGIKESPFTSFFLSNISLSLNSASPTTWNCSYVSGSSESVFPEPCSDLNTSYSNPSSARFSLLTLNGKAALCTSSSSVLSYQTLTSGMASSNIRDLLTAFSPSLDLFAISSGDGRIKIWDTVKGQVQTEFTDIVASEDTSIYAKRERGHLSVDYTCMKWFSSERKKKRKLGSSFLVLGTGGGDVLALDVAAGHLKWRVNDCHAGGVSSISFARNTSCLYTAGADGMICQIDSLTGNLSGKFKASTKAISSMSVSSNGKILATAAAQMKIFNLSDHKKIQKFSGHPGAVRCMVFTEDGKYILSSAVGERYIAVWSIDGGKKQSASVVLKMEHPAVFVDSRCIDSGEVDDVGLYVLAISEVGVCYFWFGQNIEELRSAKPTKISLSSEDILSTTYKGALPTIFAAVIQGIAKAASGQVFVAYGSPVKPSFQKILVHSGTDIKLSSSHDGVLLPMSQSLVKSKKGQNVQNRVIALDRANAEEALHPMPKVFDSHEKKKRHDKLSFGQDEEMADLDDSRGRAGLVKSKDDMVELEADTVAICMEDRLKALGILSKVDDHTFNSTLNSATFKGIDLQRNMLHKKMREAVLSLEPSDACKLLGVLVATWQTRSSSGNNVLPWIYSILVNHGHDIMSQKSETQMLSSLLKVTKSRGAAIQPLLQVSGRLQLVMAQIDKATHAKTQISSHEHEMDESEDDDEDVNEIHYGEENDDSDISSDDDHFLLISCISCAACGFRTERLDAVQSVQHSRPLIRQLLMLGFWPCPSSTPTVFISSGVNPSTHYHGDEI</sequence>
<dbReference type="Proteomes" id="UP000290289">
    <property type="component" value="Chromosome 16"/>
</dbReference>
<dbReference type="InterPro" id="IPR011050">
    <property type="entry name" value="Pectin_lyase_fold/virulence"/>
</dbReference>
<dbReference type="PROSITE" id="PS50082">
    <property type="entry name" value="WD_REPEATS_2"/>
    <property type="match status" value="2"/>
</dbReference>
<gene>
    <name evidence="10" type="ORF">DVH24_025451</name>
</gene>
<dbReference type="InterPro" id="IPR036322">
    <property type="entry name" value="WD40_repeat_dom_sf"/>
</dbReference>
<feature type="chain" id="PRO_5019855197" description="Small-subunit processome Utp12 domain-containing protein" evidence="8">
    <location>
        <begin position="36"/>
        <end position="1186"/>
    </location>
</feature>
<dbReference type="SUPFAM" id="SSF50978">
    <property type="entry name" value="WD40 repeat-like"/>
    <property type="match status" value="1"/>
</dbReference>
<comment type="caution">
    <text evidence="10">The sequence shown here is derived from an EMBL/GenBank/DDBJ whole genome shotgun (WGS) entry which is preliminary data.</text>
</comment>
<dbReference type="Gene3D" id="2.130.10.10">
    <property type="entry name" value="YVTN repeat-like/Quinoprotein amine dehydrogenase"/>
    <property type="match status" value="2"/>
</dbReference>
<name>A0A498HMJ4_MALDO</name>
<dbReference type="GO" id="GO:0005975">
    <property type="term" value="P:carbohydrate metabolic process"/>
    <property type="evidence" value="ECO:0007669"/>
    <property type="project" value="InterPro"/>
</dbReference>
<protein>
    <recommendedName>
        <fullName evidence="9">Small-subunit processome Utp12 domain-containing protein</fullName>
    </recommendedName>
</protein>
<dbReference type="EMBL" id="RDQH01000342">
    <property type="protein sequence ID" value="RXH71950.1"/>
    <property type="molecule type" value="Genomic_DNA"/>
</dbReference>
<keyword evidence="8" id="KW-0732">Signal</keyword>
<evidence type="ECO:0000256" key="1">
    <source>
        <dbReference type="ARBA" id="ARBA00004191"/>
    </source>
</evidence>
<comment type="similarity">
    <text evidence="2 7">Belongs to the glycosyl hydrolase 28 family.</text>
</comment>
<evidence type="ECO:0000256" key="3">
    <source>
        <dbReference type="ARBA" id="ARBA00022512"/>
    </source>
</evidence>
<feature type="repeat" description="WD" evidence="6">
    <location>
        <begin position="502"/>
        <end position="532"/>
    </location>
</feature>
<comment type="subcellular location">
    <subcellularLocation>
        <location evidence="1">Secreted</location>
        <location evidence="1">Cell wall</location>
    </subcellularLocation>
</comment>
<dbReference type="AlphaFoldDB" id="A0A498HMJ4"/>
<evidence type="ECO:0000256" key="5">
    <source>
        <dbReference type="ARBA" id="ARBA00023295"/>
    </source>
</evidence>
<evidence type="ECO:0000259" key="9">
    <source>
        <dbReference type="Pfam" id="PF04003"/>
    </source>
</evidence>
<dbReference type="PANTHER" id="PTHR45290">
    <property type="entry name" value="OS03G0300300 PROTEIN"/>
    <property type="match status" value="1"/>
</dbReference>
<keyword evidence="4 7" id="KW-0378">Hydrolase</keyword>
<dbReference type="PANTHER" id="PTHR45290:SF1">
    <property type="entry name" value="OS03G0300300 PROTEIN"/>
    <property type="match status" value="1"/>
</dbReference>
<dbReference type="STRING" id="3750.A0A498HMJ4"/>
<dbReference type="Pfam" id="PF04003">
    <property type="entry name" value="Utp12"/>
    <property type="match status" value="1"/>
</dbReference>
<feature type="repeat" description="WD" evidence="6">
    <location>
        <begin position="684"/>
        <end position="726"/>
    </location>
</feature>
<keyword evidence="6" id="KW-0853">WD repeat</keyword>
<keyword evidence="3" id="KW-0134">Cell wall</keyword>
<dbReference type="InterPro" id="IPR007148">
    <property type="entry name" value="SSU_processome_Utp12"/>
</dbReference>
<proteinExistence type="inferred from homology"/>
<dbReference type="InterPro" id="IPR015943">
    <property type="entry name" value="WD40/YVTN_repeat-like_dom_sf"/>
</dbReference>
<feature type="signal peptide" evidence="8">
    <location>
        <begin position="1"/>
        <end position="35"/>
    </location>
</feature>
<evidence type="ECO:0000256" key="6">
    <source>
        <dbReference type="PROSITE-ProRule" id="PRU00221"/>
    </source>
</evidence>
<dbReference type="Pfam" id="PF00400">
    <property type="entry name" value="WD40"/>
    <property type="match status" value="3"/>
</dbReference>
<evidence type="ECO:0000256" key="4">
    <source>
        <dbReference type="ARBA" id="ARBA00022801"/>
    </source>
</evidence>
<evidence type="ECO:0000313" key="11">
    <source>
        <dbReference type="Proteomes" id="UP000290289"/>
    </source>
</evidence>
<dbReference type="Gene3D" id="2.160.20.10">
    <property type="entry name" value="Single-stranded right-handed beta-helix, Pectin lyase-like"/>
    <property type="match status" value="1"/>
</dbReference>
<accession>A0A498HMJ4</accession>
<dbReference type="InterPro" id="IPR012334">
    <property type="entry name" value="Pectin_lyas_fold"/>
</dbReference>
<dbReference type="InterPro" id="IPR000743">
    <property type="entry name" value="Glyco_hydro_28"/>
</dbReference>